<evidence type="ECO:0000259" key="2">
    <source>
        <dbReference type="Pfam" id="PF13810"/>
    </source>
</evidence>
<dbReference type="InterPro" id="IPR025442">
    <property type="entry name" value="DUF4185"/>
</dbReference>
<dbReference type="STRING" id="1682113.A7U43_07270"/>
<dbReference type="KEGG" id="madi:A7U43_07270"/>
<evidence type="ECO:0000256" key="1">
    <source>
        <dbReference type="SAM" id="MobiDB-lite"/>
    </source>
</evidence>
<dbReference type="OrthoDB" id="284233at2"/>
<proteinExistence type="predicted"/>
<feature type="compositionally biased region" description="Low complexity" evidence="1">
    <location>
        <begin position="38"/>
        <end position="71"/>
    </location>
</feature>
<gene>
    <name evidence="3" type="ORF">A7U43_07270</name>
</gene>
<feature type="compositionally biased region" description="Low complexity" evidence="1">
    <location>
        <begin position="110"/>
        <end position="151"/>
    </location>
</feature>
<name>A0A172UJS1_9MYCO</name>
<evidence type="ECO:0000313" key="3">
    <source>
        <dbReference type="EMBL" id="ANE79151.1"/>
    </source>
</evidence>
<dbReference type="EMBL" id="CP015596">
    <property type="protein sequence ID" value="ANE79151.1"/>
    <property type="molecule type" value="Genomic_DNA"/>
</dbReference>
<dbReference type="RefSeq" id="WP_067992876.1">
    <property type="nucleotide sequence ID" value="NZ_CP015596.1"/>
</dbReference>
<reference evidence="3 4" key="1">
    <citation type="submission" date="2016-05" db="EMBL/GenBank/DDBJ databases">
        <title>Complete genome sequence of a phthalic acid esters degrading Mycobacterium sp. YC-RL4.</title>
        <authorList>
            <person name="Ren L."/>
            <person name="Fan S."/>
            <person name="Ruth N."/>
            <person name="Jia Y."/>
            <person name="Wang J."/>
            <person name="Qiao C."/>
        </authorList>
    </citation>
    <scope>NUCLEOTIDE SEQUENCE [LARGE SCALE GENOMIC DNA]</scope>
    <source>
        <strain evidence="3 4">YC-RL4</strain>
    </source>
</reference>
<evidence type="ECO:0000313" key="4">
    <source>
        <dbReference type="Proteomes" id="UP000077143"/>
    </source>
</evidence>
<keyword evidence="4" id="KW-1185">Reference proteome</keyword>
<dbReference type="Proteomes" id="UP000077143">
    <property type="component" value="Chromosome"/>
</dbReference>
<organism evidence="3 4">
    <name type="scientific">Mycobacterium adipatum</name>
    <dbReference type="NCBI Taxonomy" id="1682113"/>
    <lineage>
        <taxon>Bacteria</taxon>
        <taxon>Bacillati</taxon>
        <taxon>Actinomycetota</taxon>
        <taxon>Actinomycetes</taxon>
        <taxon>Mycobacteriales</taxon>
        <taxon>Mycobacteriaceae</taxon>
        <taxon>Mycobacterium</taxon>
    </lineage>
</organism>
<dbReference type="Pfam" id="PF13810">
    <property type="entry name" value="DUF4185"/>
    <property type="match status" value="1"/>
</dbReference>
<protein>
    <recommendedName>
        <fullName evidence="2">DUF4185 domain-containing protein</fullName>
    </recommendedName>
</protein>
<dbReference type="AlphaFoldDB" id="A0A172UJS1"/>
<feature type="region of interest" description="Disordered" evidence="1">
    <location>
        <begin position="38"/>
        <end position="151"/>
    </location>
</feature>
<sequence length="658" mass="68480">MGSSAYFGRGGLAVGRVGGLAVALGVGTAIATGHGIAAAGTGDSSTGSTANDSTTSSAGTDSTGGSATGTDTADKPAADSATKSETGDADDPGEQVVKKPRPTLRTAGNKPATARKAGRPAAAAITAPAHDSEPAAATTTSPLSTEPVRAADPADTLATPDKVAVFASPLALASSTVSQAQQRVAPITAAPPHPLTPVVKVVAKVLDWAAGAVPGSPAAPTLAWTLLAFARREVDNLLNRMDPSSAAATAGVGTDNTSLALAAAANPRPSFPRPGYQFSPSTSFVDWVTGNWAPNDTFNRYGIWGTDVGTMWDNGIPDDPATPINENQVLIAFGDTFGGPNMTGTWRLNTLFRSPDRDLSNGMAVPDGQWLNGNMFGGSPLWEEHYARQIILPERLPRGLPTGVTLIPTAGISVPTPGTQFGATQYLSFMSVKQWGAAGSWSTNYSAIAYSEDNGENWYIAPSSVRNNFGGNAKFQQAALVRPGDGFVYSYGTANGRQGQAYISRVAEADILNVTKYEYYSKGSKGGLFGIGAYKAGWYRNDPAKASPIFGKESGACGVGKPGNQVSEMSVQYNKTLGKYVAMHADQYNNIILRTSDTPEGAWSGPTVVMGQQGGGIYAPMMHPWSPSTLGTGTDLYFNLSVWNDYNVWLVKTDLTKL</sequence>
<accession>A0A172UJS1</accession>
<feature type="domain" description="DUF4185" evidence="2">
    <location>
        <begin position="293"/>
        <end position="651"/>
    </location>
</feature>